<dbReference type="InterPro" id="IPR041588">
    <property type="entry name" value="Integrase_H2C2"/>
</dbReference>
<organism evidence="2 3">
    <name type="scientific">Dryococelus australis</name>
    <dbReference type="NCBI Taxonomy" id="614101"/>
    <lineage>
        <taxon>Eukaryota</taxon>
        <taxon>Metazoa</taxon>
        <taxon>Ecdysozoa</taxon>
        <taxon>Arthropoda</taxon>
        <taxon>Hexapoda</taxon>
        <taxon>Insecta</taxon>
        <taxon>Pterygota</taxon>
        <taxon>Neoptera</taxon>
        <taxon>Polyneoptera</taxon>
        <taxon>Phasmatodea</taxon>
        <taxon>Verophasmatodea</taxon>
        <taxon>Anareolatae</taxon>
        <taxon>Phasmatidae</taxon>
        <taxon>Eurycanthinae</taxon>
        <taxon>Dryococelus</taxon>
    </lineage>
</organism>
<protein>
    <recommendedName>
        <fullName evidence="1">Integrase zinc-binding domain-containing protein</fullName>
    </recommendedName>
</protein>
<accession>A0ABQ9HKG7</accession>
<dbReference type="EMBL" id="JARBHB010000004">
    <property type="protein sequence ID" value="KAJ8884851.1"/>
    <property type="molecule type" value="Genomic_DNA"/>
</dbReference>
<name>A0ABQ9HKG7_9NEOP</name>
<dbReference type="Gene3D" id="1.10.340.70">
    <property type="match status" value="1"/>
</dbReference>
<evidence type="ECO:0000259" key="1">
    <source>
        <dbReference type="Pfam" id="PF17921"/>
    </source>
</evidence>
<sequence length="97" mass="11121">MDGPPSTPSYVKIFRNTGHEEQLAIYNNVVFKGTQTLITGTMKSLVLSQLHHAHKVIQCTLRLAREHFFRDGMTQDVTEYSRKCATTVFHANIAWER</sequence>
<dbReference type="Pfam" id="PF17921">
    <property type="entry name" value="Integrase_H2C2"/>
    <property type="match status" value="1"/>
</dbReference>
<keyword evidence="3" id="KW-1185">Reference proteome</keyword>
<proteinExistence type="predicted"/>
<dbReference type="Proteomes" id="UP001159363">
    <property type="component" value="Chromosome X"/>
</dbReference>
<feature type="domain" description="Integrase zinc-binding" evidence="1">
    <location>
        <begin position="41"/>
        <end position="86"/>
    </location>
</feature>
<reference evidence="2 3" key="1">
    <citation type="submission" date="2023-02" db="EMBL/GenBank/DDBJ databases">
        <title>LHISI_Scaffold_Assembly.</title>
        <authorList>
            <person name="Stuart O.P."/>
            <person name="Cleave R."/>
            <person name="Magrath M.J.L."/>
            <person name="Mikheyev A.S."/>
        </authorList>
    </citation>
    <scope>NUCLEOTIDE SEQUENCE [LARGE SCALE GENOMIC DNA]</scope>
    <source>
        <strain evidence="2">Daus_M_001</strain>
        <tissue evidence="2">Leg muscle</tissue>
    </source>
</reference>
<comment type="caution">
    <text evidence="2">The sequence shown here is derived from an EMBL/GenBank/DDBJ whole genome shotgun (WGS) entry which is preliminary data.</text>
</comment>
<gene>
    <name evidence="2" type="ORF">PR048_011047</name>
</gene>
<evidence type="ECO:0000313" key="2">
    <source>
        <dbReference type="EMBL" id="KAJ8884851.1"/>
    </source>
</evidence>
<evidence type="ECO:0000313" key="3">
    <source>
        <dbReference type="Proteomes" id="UP001159363"/>
    </source>
</evidence>